<dbReference type="Proteomes" id="UP001185331">
    <property type="component" value="Unassembled WGS sequence"/>
</dbReference>
<sequence>MSSWDLVGGHCPNCGFDRMHLRRATGGWSEFEACSRCGYALLQLLDCTDSGDHVPVTREHQAVWDERAAHFGPRDRAYRQVLTVTPDPEATNVFTEEPADQAARLARLARLRLPVFTGES</sequence>
<evidence type="ECO:0000313" key="2">
    <source>
        <dbReference type="Proteomes" id="UP001185331"/>
    </source>
</evidence>
<reference evidence="1" key="1">
    <citation type="submission" date="2023-07" db="EMBL/GenBank/DDBJ databases">
        <title>Sorghum-associated microbial communities from plants grown in Nebraska, USA.</title>
        <authorList>
            <person name="Schachtman D."/>
        </authorList>
    </citation>
    <scope>NUCLEOTIDE SEQUENCE</scope>
    <source>
        <strain evidence="1">BE330</strain>
    </source>
</reference>
<keyword evidence="1" id="KW-0689">Ribosomal protein</keyword>
<protein>
    <submittedName>
        <fullName evidence="1">Ribosomal protein L37E</fullName>
    </submittedName>
</protein>
<name>A0AAE3XBF7_9DEIO</name>
<dbReference type="EMBL" id="JAVDQK010000005">
    <property type="protein sequence ID" value="MDR6218700.1"/>
    <property type="molecule type" value="Genomic_DNA"/>
</dbReference>
<evidence type="ECO:0000313" key="1">
    <source>
        <dbReference type="EMBL" id="MDR6218700.1"/>
    </source>
</evidence>
<dbReference type="AlphaFoldDB" id="A0AAE3XBF7"/>
<gene>
    <name evidence="1" type="ORF">J2Y00_002297</name>
</gene>
<accession>A0AAE3XBF7</accession>
<proteinExistence type="predicted"/>
<dbReference type="GO" id="GO:0005840">
    <property type="term" value="C:ribosome"/>
    <property type="evidence" value="ECO:0007669"/>
    <property type="project" value="UniProtKB-KW"/>
</dbReference>
<comment type="caution">
    <text evidence="1">The sequence shown here is derived from an EMBL/GenBank/DDBJ whole genome shotgun (WGS) entry which is preliminary data.</text>
</comment>
<dbReference type="RefSeq" id="WP_309853214.1">
    <property type="nucleotide sequence ID" value="NZ_JAVDQJ010000004.1"/>
</dbReference>
<organism evidence="1 2">
    <name type="scientific">Deinococcus soli</name>
    <name type="common">ex Cha et al. 2016</name>
    <dbReference type="NCBI Taxonomy" id="1309411"/>
    <lineage>
        <taxon>Bacteria</taxon>
        <taxon>Thermotogati</taxon>
        <taxon>Deinococcota</taxon>
        <taxon>Deinococci</taxon>
        <taxon>Deinococcales</taxon>
        <taxon>Deinococcaceae</taxon>
        <taxon>Deinococcus</taxon>
    </lineage>
</organism>
<keyword evidence="1" id="KW-0687">Ribonucleoprotein</keyword>